<keyword evidence="7" id="KW-0472">Membrane</keyword>
<dbReference type="SUPFAM" id="SSF55785">
    <property type="entry name" value="PYP-like sensor domain (PAS domain)"/>
    <property type="match status" value="1"/>
</dbReference>
<evidence type="ECO:0000259" key="10">
    <source>
        <dbReference type="PROSITE" id="PS50112"/>
    </source>
</evidence>
<dbReference type="PANTHER" id="PTHR43711:SF28">
    <property type="entry name" value="SENSOR HISTIDINE KINASE YXDK"/>
    <property type="match status" value="1"/>
</dbReference>
<dbReference type="Gene3D" id="3.30.450.20">
    <property type="entry name" value="PAS domain"/>
    <property type="match status" value="1"/>
</dbReference>
<comment type="caution">
    <text evidence="11">The sequence shown here is derived from an EMBL/GenBank/DDBJ whole genome shotgun (WGS) entry which is preliminary data.</text>
</comment>
<evidence type="ECO:0000313" key="11">
    <source>
        <dbReference type="EMBL" id="PJF30562.1"/>
    </source>
</evidence>
<dbReference type="Pfam" id="PF13426">
    <property type="entry name" value="PAS_9"/>
    <property type="match status" value="1"/>
</dbReference>
<sequence>MPMDQATAEMIEALRAERDALRANLAECQARLARLEADHQRTLKESYAIYMTALDIMSQVDLPSTLQLILQRIRNIVPVDASLLYLTVQGSSDLIVGAELEIVPSLLGQRLPADYSPLHQVRRTGVPLVMNDYGRFMAALHGEHFAHYDVVALLPLRWQGNVIGVLALYRTQSEPLFSLDELDSLQHIIVQAAIAIHNAQQLAADQEHNRQLAMLYQASVQATSSLNLDSVLHAAAISFVEMLRTSACCIYEQRAEESLQILSQYNSNAQSMSVQPSLPPPNLVCQVLNRQQWLLLQRNDPLLTPACAAYLEQHRAHSALFLPIRFEDGVRGIAALLEMNAPRQFLISEINTAQALAANISIAVNHARLHAQLRAQRINEQAILLDLARHLLELQTEQEIAEAVVNATADAFRLQHVSLFLEAQGVFRLRAWRGWERSHMAERFWQADDGTAIGYAIKTHELCVIDDYQTEVRFVQPEYFKQTNMRSSMIAPIIYNGAVLGVLAIARPQAFAFNSDDMRLLSLIAYQTAVALDRAHLIESVRAQNALLEQRVRQRTQEISAAQERTVAILFATGESLVVFDQNGKVELVNAAFEEQHGYSLSEARQLTSTELLGFDVFELIEEAQTSEGVPKRVWQGERRVPRRNAAPYEAAVTLSRVPNAKGETIGVVVSLRDISYLKEIARMKAQFISNVSHELRTPLANLKLYLHLLQKGTPERRDHYLATMQRESERLSALIEDLLLLSRLDSEHVTVTLQPTDLNLLIGNLVLDRQALAAQRGLTLVYTPASEAVSAMLDAKLIVQAVGNLISNAMNYTPSGGAIHVSVLHEERYALICVADSGLGIAPEEKARLFDRFFRGSAAQKTGAAGTGLGMAIVQEIVAKHSGEITFESELGKGTTFYLRLPLHGSPANGK</sequence>
<dbReference type="InterPro" id="IPR035965">
    <property type="entry name" value="PAS-like_dom_sf"/>
</dbReference>
<dbReference type="InterPro" id="IPR036097">
    <property type="entry name" value="HisK_dim/P_sf"/>
</dbReference>
<dbReference type="SUPFAM" id="SSF47384">
    <property type="entry name" value="Homodimeric domain of signal transducing histidine kinase"/>
    <property type="match status" value="1"/>
</dbReference>
<dbReference type="InterPro" id="IPR000014">
    <property type="entry name" value="PAS"/>
</dbReference>
<dbReference type="Proteomes" id="UP000228921">
    <property type="component" value="Unassembled WGS sequence"/>
</dbReference>
<dbReference type="SMART" id="SM00065">
    <property type="entry name" value="GAF"/>
    <property type="match status" value="3"/>
</dbReference>
<keyword evidence="3" id="KW-0597">Phosphoprotein</keyword>
<keyword evidence="8" id="KW-0175">Coiled coil</keyword>
<dbReference type="InterPro" id="IPR004358">
    <property type="entry name" value="Sig_transdc_His_kin-like_C"/>
</dbReference>
<accession>A0A2M8NZ39</accession>
<dbReference type="Pfam" id="PF00512">
    <property type="entry name" value="HisKA"/>
    <property type="match status" value="1"/>
</dbReference>
<protein>
    <recommendedName>
        <fullName evidence="2">histidine kinase</fullName>
        <ecNumber evidence="2">2.7.13.3</ecNumber>
    </recommendedName>
</protein>
<dbReference type="PANTHER" id="PTHR43711">
    <property type="entry name" value="TWO-COMPONENT HISTIDINE KINASE"/>
    <property type="match status" value="1"/>
</dbReference>
<feature type="coiled-coil region" evidence="8">
    <location>
        <begin position="538"/>
        <end position="565"/>
    </location>
</feature>
<organism evidence="11 12">
    <name type="scientific">Candidatus Thermofonsia Clade 1 bacterium</name>
    <dbReference type="NCBI Taxonomy" id="2364210"/>
    <lineage>
        <taxon>Bacteria</taxon>
        <taxon>Bacillati</taxon>
        <taxon>Chloroflexota</taxon>
        <taxon>Candidatus Thermofontia</taxon>
        <taxon>Candidatus Thermofonsia Clade 1</taxon>
    </lineage>
</organism>
<dbReference type="SUPFAM" id="SSF55874">
    <property type="entry name" value="ATPase domain of HSP90 chaperone/DNA topoisomerase II/histidine kinase"/>
    <property type="match status" value="1"/>
</dbReference>
<keyword evidence="5" id="KW-0418">Kinase</keyword>
<dbReference type="EC" id="2.7.13.3" evidence="2"/>
<dbReference type="FunFam" id="1.10.287.130:FF:000001">
    <property type="entry name" value="Two-component sensor histidine kinase"/>
    <property type="match status" value="1"/>
</dbReference>
<evidence type="ECO:0000256" key="1">
    <source>
        <dbReference type="ARBA" id="ARBA00000085"/>
    </source>
</evidence>
<evidence type="ECO:0000259" key="9">
    <source>
        <dbReference type="PROSITE" id="PS50109"/>
    </source>
</evidence>
<evidence type="ECO:0000256" key="2">
    <source>
        <dbReference type="ARBA" id="ARBA00012438"/>
    </source>
</evidence>
<keyword evidence="6" id="KW-0902">Two-component regulatory system</keyword>
<evidence type="ECO:0000256" key="8">
    <source>
        <dbReference type="SAM" id="Coils"/>
    </source>
</evidence>
<proteinExistence type="predicted"/>
<dbReference type="PROSITE" id="PS50109">
    <property type="entry name" value="HIS_KIN"/>
    <property type="match status" value="1"/>
</dbReference>
<dbReference type="GO" id="GO:0000155">
    <property type="term" value="F:phosphorelay sensor kinase activity"/>
    <property type="evidence" value="ECO:0007669"/>
    <property type="project" value="InterPro"/>
</dbReference>
<gene>
    <name evidence="11" type="ORF">CUN51_07065</name>
</gene>
<comment type="catalytic activity">
    <reaction evidence="1">
        <text>ATP + protein L-histidine = ADP + protein N-phospho-L-histidine.</text>
        <dbReference type="EC" id="2.7.13.3"/>
    </reaction>
</comment>
<dbReference type="Gene3D" id="1.10.287.130">
    <property type="match status" value="1"/>
</dbReference>
<dbReference type="Gene3D" id="3.30.565.10">
    <property type="entry name" value="Histidine kinase-like ATPase, C-terminal domain"/>
    <property type="match status" value="1"/>
</dbReference>
<evidence type="ECO:0000256" key="6">
    <source>
        <dbReference type="ARBA" id="ARBA00023012"/>
    </source>
</evidence>
<evidence type="ECO:0000256" key="4">
    <source>
        <dbReference type="ARBA" id="ARBA00022679"/>
    </source>
</evidence>
<feature type="domain" description="PAS" evidence="10">
    <location>
        <begin position="562"/>
        <end position="603"/>
    </location>
</feature>
<feature type="domain" description="Histidine kinase" evidence="9">
    <location>
        <begin position="691"/>
        <end position="906"/>
    </location>
</feature>
<keyword evidence="4" id="KW-0808">Transferase</keyword>
<dbReference type="SUPFAM" id="SSF55781">
    <property type="entry name" value="GAF domain-like"/>
    <property type="match status" value="3"/>
</dbReference>
<dbReference type="FunFam" id="3.30.565.10:FF:000006">
    <property type="entry name" value="Sensor histidine kinase WalK"/>
    <property type="match status" value="1"/>
</dbReference>
<feature type="coiled-coil region" evidence="8">
    <location>
        <begin position="11"/>
        <end position="45"/>
    </location>
</feature>
<dbReference type="PRINTS" id="PR00344">
    <property type="entry name" value="BCTRLSENSOR"/>
</dbReference>
<dbReference type="NCBIfam" id="TIGR00229">
    <property type="entry name" value="sensory_box"/>
    <property type="match status" value="1"/>
</dbReference>
<dbReference type="InterPro" id="IPR005467">
    <property type="entry name" value="His_kinase_dom"/>
</dbReference>
<dbReference type="Pfam" id="PF02518">
    <property type="entry name" value="HATPase_c"/>
    <property type="match status" value="1"/>
</dbReference>
<dbReference type="EMBL" id="PGTK01000008">
    <property type="protein sequence ID" value="PJF30562.1"/>
    <property type="molecule type" value="Genomic_DNA"/>
</dbReference>
<reference evidence="11 12" key="1">
    <citation type="submission" date="2017-11" db="EMBL/GenBank/DDBJ databases">
        <title>Evolution of Phototrophy in the Chloroflexi Phylum Driven by Horizontal Gene Transfer.</title>
        <authorList>
            <person name="Ward L.M."/>
            <person name="Hemp J."/>
            <person name="Shih P.M."/>
            <person name="Mcglynn S.E."/>
            <person name="Fischer W."/>
        </authorList>
    </citation>
    <scope>NUCLEOTIDE SEQUENCE [LARGE SCALE GENOMIC DNA]</scope>
    <source>
        <strain evidence="11">CP2_2F</strain>
    </source>
</reference>
<dbReference type="PROSITE" id="PS50112">
    <property type="entry name" value="PAS"/>
    <property type="match status" value="1"/>
</dbReference>
<dbReference type="InterPro" id="IPR029016">
    <property type="entry name" value="GAF-like_dom_sf"/>
</dbReference>
<evidence type="ECO:0000256" key="7">
    <source>
        <dbReference type="ARBA" id="ARBA00023136"/>
    </source>
</evidence>
<dbReference type="Pfam" id="PF01590">
    <property type="entry name" value="GAF"/>
    <property type="match status" value="3"/>
</dbReference>
<dbReference type="InterPro" id="IPR003661">
    <property type="entry name" value="HisK_dim/P_dom"/>
</dbReference>
<dbReference type="CDD" id="cd00130">
    <property type="entry name" value="PAS"/>
    <property type="match status" value="1"/>
</dbReference>
<dbReference type="InterPro" id="IPR050736">
    <property type="entry name" value="Sensor_HK_Regulatory"/>
</dbReference>
<dbReference type="InterPro" id="IPR003018">
    <property type="entry name" value="GAF"/>
</dbReference>
<dbReference type="CDD" id="cd00082">
    <property type="entry name" value="HisKA"/>
    <property type="match status" value="1"/>
</dbReference>
<evidence type="ECO:0000313" key="12">
    <source>
        <dbReference type="Proteomes" id="UP000228921"/>
    </source>
</evidence>
<dbReference type="SMART" id="SM00387">
    <property type="entry name" value="HATPase_c"/>
    <property type="match status" value="1"/>
</dbReference>
<dbReference type="AlphaFoldDB" id="A0A2M8NZ39"/>
<dbReference type="InterPro" id="IPR036890">
    <property type="entry name" value="HATPase_C_sf"/>
</dbReference>
<dbReference type="SMART" id="SM00388">
    <property type="entry name" value="HisKA"/>
    <property type="match status" value="1"/>
</dbReference>
<name>A0A2M8NZ39_9CHLR</name>
<dbReference type="Gene3D" id="3.30.450.40">
    <property type="match status" value="3"/>
</dbReference>
<evidence type="ECO:0000256" key="3">
    <source>
        <dbReference type="ARBA" id="ARBA00022553"/>
    </source>
</evidence>
<evidence type="ECO:0000256" key="5">
    <source>
        <dbReference type="ARBA" id="ARBA00022777"/>
    </source>
</evidence>
<dbReference type="InterPro" id="IPR003594">
    <property type="entry name" value="HATPase_dom"/>
</dbReference>